<dbReference type="PANTHER" id="PTHR43908:SF3">
    <property type="entry name" value="AT29763P-RELATED"/>
    <property type="match status" value="1"/>
</dbReference>
<dbReference type="GO" id="GO:0071218">
    <property type="term" value="P:cellular response to misfolded protein"/>
    <property type="evidence" value="ECO:0007669"/>
    <property type="project" value="TreeGrafter"/>
</dbReference>
<dbReference type="GO" id="GO:0030544">
    <property type="term" value="F:Hsp70 protein binding"/>
    <property type="evidence" value="ECO:0007669"/>
    <property type="project" value="TreeGrafter"/>
</dbReference>
<feature type="region of interest" description="Disordered" evidence="5">
    <location>
        <begin position="54"/>
        <end position="88"/>
    </location>
</feature>
<dbReference type="Pfam" id="PF09320">
    <property type="entry name" value="DUF1977"/>
    <property type="match status" value="1"/>
</dbReference>
<proteinExistence type="predicted"/>
<accession>A0A3M6TR74</accession>
<feature type="compositionally biased region" description="Basic and acidic residues" evidence="5">
    <location>
        <begin position="59"/>
        <end position="69"/>
    </location>
</feature>
<name>A0A3M6TR74_POCDA</name>
<dbReference type="OrthoDB" id="442087at2759"/>
<keyword evidence="3" id="KW-1133">Transmembrane helix</keyword>
<evidence type="ECO:0000313" key="8">
    <source>
        <dbReference type="Proteomes" id="UP000275408"/>
    </source>
</evidence>
<evidence type="ECO:0000256" key="5">
    <source>
        <dbReference type="SAM" id="MobiDB-lite"/>
    </source>
</evidence>
<dbReference type="EMBL" id="RCHS01003097">
    <property type="protein sequence ID" value="RMX43905.1"/>
    <property type="molecule type" value="Genomic_DNA"/>
</dbReference>
<protein>
    <recommendedName>
        <fullName evidence="6">DUF1977 domain-containing protein</fullName>
    </recommendedName>
</protein>
<dbReference type="InterPro" id="IPR015399">
    <property type="entry name" value="DUF1977_DnaJ-like"/>
</dbReference>
<dbReference type="PANTHER" id="PTHR43908">
    <property type="entry name" value="AT29763P-RELATED"/>
    <property type="match status" value="1"/>
</dbReference>
<organism evidence="7 8">
    <name type="scientific">Pocillopora damicornis</name>
    <name type="common">Cauliflower coral</name>
    <name type="synonym">Millepora damicornis</name>
    <dbReference type="NCBI Taxonomy" id="46731"/>
    <lineage>
        <taxon>Eukaryota</taxon>
        <taxon>Metazoa</taxon>
        <taxon>Cnidaria</taxon>
        <taxon>Anthozoa</taxon>
        <taxon>Hexacorallia</taxon>
        <taxon>Scleractinia</taxon>
        <taxon>Astrocoeniina</taxon>
        <taxon>Pocilloporidae</taxon>
        <taxon>Pocillopora</taxon>
    </lineage>
</organism>
<gene>
    <name evidence="7" type="ORF">pdam_00011283</name>
</gene>
<keyword evidence="2" id="KW-0812">Transmembrane</keyword>
<dbReference type="Proteomes" id="UP000275408">
    <property type="component" value="Unassembled WGS sequence"/>
</dbReference>
<dbReference type="STRING" id="46731.A0A3M6TR74"/>
<dbReference type="GO" id="GO:0005789">
    <property type="term" value="C:endoplasmic reticulum membrane"/>
    <property type="evidence" value="ECO:0007669"/>
    <property type="project" value="TreeGrafter"/>
</dbReference>
<evidence type="ECO:0000313" key="7">
    <source>
        <dbReference type="EMBL" id="RMX43905.1"/>
    </source>
</evidence>
<dbReference type="AlphaFoldDB" id="A0A3M6TR74"/>
<comment type="subcellular location">
    <subcellularLocation>
        <location evidence="1">Membrane</location>
        <topology evidence="1">Single-pass membrane protein</topology>
    </subcellularLocation>
</comment>
<keyword evidence="4" id="KW-0472">Membrane</keyword>
<evidence type="ECO:0000259" key="6">
    <source>
        <dbReference type="Pfam" id="PF09320"/>
    </source>
</evidence>
<sequence>MDGNKDEALRCRRLADNYLKDGNKERAFKFLHKAQKLYPSKEVEDLIESLSKNGMSTGAKHETRDENLRHRTANGSATHSAPEEKNYTPEQAEAVKNYANKGKAASTGRVFMQRRHNHGRRHRPQQFHEEEENEPPLLHSLLQFMPILLLVGLSLMSSFMLQDPPYSLSRTGSYYIQRETPKRKIPFYVQEGFEDQYENKIHMIEKRVEDDYIGRLQSQCYRERQYREEVRARARFWRDQALLNRANAMPMKSCEALEKIAA</sequence>
<comment type="caution">
    <text evidence="7">The sequence shown here is derived from an EMBL/GenBank/DDBJ whole genome shotgun (WGS) entry which is preliminary data.</text>
</comment>
<evidence type="ECO:0000256" key="4">
    <source>
        <dbReference type="ARBA" id="ARBA00023136"/>
    </source>
</evidence>
<feature type="domain" description="DUF1977" evidence="6">
    <location>
        <begin position="160"/>
        <end position="257"/>
    </location>
</feature>
<evidence type="ECO:0000256" key="1">
    <source>
        <dbReference type="ARBA" id="ARBA00004167"/>
    </source>
</evidence>
<evidence type="ECO:0000256" key="3">
    <source>
        <dbReference type="ARBA" id="ARBA00022989"/>
    </source>
</evidence>
<keyword evidence="8" id="KW-1185">Reference proteome</keyword>
<dbReference type="InterPro" id="IPR051100">
    <property type="entry name" value="DnaJ_subfamily_B/C"/>
</dbReference>
<reference evidence="7 8" key="1">
    <citation type="journal article" date="2018" name="Sci. Rep.">
        <title>Comparative analysis of the Pocillopora damicornis genome highlights role of immune system in coral evolution.</title>
        <authorList>
            <person name="Cunning R."/>
            <person name="Bay R.A."/>
            <person name="Gillette P."/>
            <person name="Baker A.C."/>
            <person name="Traylor-Knowles N."/>
        </authorList>
    </citation>
    <scope>NUCLEOTIDE SEQUENCE [LARGE SCALE GENOMIC DNA]</scope>
    <source>
        <strain evidence="7">RSMAS</strain>
        <tissue evidence="7">Whole animal</tissue>
    </source>
</reference>
<evidence type="ECO:0000256" key="2">
    <source>
        <dbReference type="ARBA" id="ARBA00022692"/>
    </source>
</evidence>